<organism evidence="2">
    <name type="scientific">Harpegnathos saltator</name>
    <name type="common">Jerdon's jumping ant</name>
    <dbReference type="NCBI Taxonomy" id="610380"/>
    <lineage>
        <taxon>Eukaryota</taxon>
        <taxon>Metazoa</taxon>
        <taxon>Ecdysozoa</taxon>
        <taxon>Arthropoda</taxon>
        <taxon>Hexapoda</taxon>
        <taxon>Insecta</taxon>
        <taxon>Pterygota</taxon>
        <taxon>Neoptera</taxon>
        <taxon>Endopterygota</taxon>
        <taxon>Hymenoptera</taxon>
        <taxon>Apocrita</taxon>
        <taxon>Aculeata</taxon>
        <taxon>Formicoidea</taxon>
        <taxon>Formicidae</taxon>
        <taxon>Ponerinae</taxon>
        <taxon>Ponerini</taxon>
        <taxon>Harpegnathos</taxon>
    </lineage>
</organism>
<feature type="non-terminal residue" evidence="1">
    <location>
        <position position="1"/>
    </location>
</feature>
<dbReference type="AlphaFoldDB" id="E2BVN5"/>
<dbReference type="Proteomes" id="UP000008237">
    <property type="component" value="Unassembled WGS sequence"/>
</dbReference>
<dbReference type="OMA" id="DRTNICD"/>
<evidence type="ECO:0000313" key="1">
    <source>
        <dbReference type="EMBL" id="EFN80250.1"/>
    </source>
</evidence>
<dbReference type="InterPro" id="IPR036397">
    <property type="entry name" value="RNaseH_sf"/>
</dbReference>
<name>E2BVN5_HARSA</name>
<dbReference type="OrthoDB" id="7534861at2759"/>
<dbReference type="Gene3D" id="3.30.420.10">
    <property type="entry name" value="Ribonuclease H-like superfamily/Ribonuclease H"/>
    <property type="match status" value="1"/>
</dbReference>
<sequence length="52" mass="6416">HELSAKNMIDRTNICDVLLKRNEIEPFLKRIITADEKWITYDNRKRQRSWTR</sequence>
<reference evidence="1 2" key="1">
    <citation type="journal article" date="2010" name="Science">
        <title>Genomic comparison of the ants Camponotus floridanus and Harpegnathos saltator.</title>
        <authorList>
            <person name="Bonasio R."/>
            <person name="Zhang G."/>
            <person name="Ye C."/>
            <person name="Mutti N.S."/>
            <person name="Fang X."/>
            <person name="Qin N."/>
            <person name="Donahue G."/>
            <person name="Yang P."/>
            <person name="Li Q."/>
            <person name="Li C."/>
            <person name="Zhang P."/>
            <person name="Huang Z."/>
            <person name="Berger S.L."/>
            <person name="Reinberg D."/>
            <person name="Wang J."/>
            <person name="Liebig J."/>
        </authorList>
    </citation>
    <scope>NUCLEOTIDE SEQUENCE [LARGE SCALE GENOMIC DNA]</scope>
    <source>
        <strain evidence="1 2">R22 G/1</strain>
    </source>
</reference>
<evidence type="ECO:0000313" key="2">
    <source>
        <dbReference type="Proteomes" id="UP000008237"/>
    </source>
</evidence>
<dbReference type="GO" id="GO:0008168">
    <property type="term" value="F:methyltransferase activity"/>
    <property type="evidence" value="ECO:0007669"/>
    <property type="project" value="UniProtKB-KW"/>
</dbReference>
<keyword evidence="2" id="KW-1185">Reference proteome</keyword>
<protein>
    <submittedName>
        <fullName evidence="1">Histone-lysine N-methyltransferase SETMAR</fullName>
    </submittedName>
</protein>
<accession>E2BVN5</accession>
<feature type="non-terminal residue" evidence="1">
    <location>
        <position position="52"/>
    </location>
</feature>
<dbReference type="InParanoid" id="E2BVN5"/>
<dbReference type="GO" id="GO:0003676">
    <property type="term" value="F:nucleic acid binding"/>
    <property type="evidence" value="ECO:0007669"/>
    <property type="project" value="InterPro"/>
</dbReference>
<dbReference type="EMBL" id="GL450903">
    <property type="protein sequence ID" value="EFN80250.1"/>
    <property type="molecule type" value="Genomic_DNA"/>
</dbReference>
<keyword evidence="1" id="KW-0489">Methyltransferase</keyword>
<gene>
    <name evidence="1" type="ORF">EAI_02951</name>
</gene>
<keyword evidence="1" id="KW-0808">Transferase</keyword>
<dbReference type="GO" id="GO:0032259">
    <property type="term" value="P:methylation"/>
    <property type="evidence" value="ECO:0007669"/>
    <property type="project" value="UniProtKB-KW"/>
</dbReference>
<proteinExistence type="predicted"/>